<dbReference type="SUPFAM" id="SSF52540">
    <property type="entry name" value="P-loop containing nucleoside triphosphate hydrolases"/>
    <property type="match status" value="1"/>
</dbReference>
<name>A0A6B3LA23_9BACT</name>
<evidence type="ECO:0000313" key="3">
    <source>
        <dbReference type="Proteomes" id="UP000475117"/>
    </source>
</evidence>
<sequence>MVFPRIVITGPESSGKTTLCRYLADTLQIPMALEYARIYLEAYGPDYDLEILQTIAREHLEYQQQQVPESARLGLFDTDLINFKIWADEVFGCCPDEITQGIRNEAHHRYLLCAPDLPWEPDPLRENPDNRDYLFQRHLGEIQRLGRPYEIVRGSGDARLRSADEAIRKLLR</sequence>
<dbReference type="AlphaFoldDB" id="A0A6B3LA23"/>
<dbReference type="PANTHER" id="PTHR37512">
    <property type="entry name" value="TRIFUNCTIONAL NAD BIOSYNTHESIS/REGULATOR PROTEIN NADR"/>
    <property type="match status" value="1"/>
</dbReference>
<protein>
    <submittedName>
        <fullName evidence="2">ATP-binding protein</fullName>
    </submittedName>
</protein>
<dbReference type="EMBL" id="CP066776">
    <property type="protein sequence ID" value="QQL46125.1"/>
    <property type="molecule type" value="Genomic_DNA"/>
</dbReference>
<dbReference type="Proteomes" id="UP000475117">
    <property type="component" value="Chromosome"/>
</dbReference>
<evidence type="ECO:0000259" key="1">
    <source>
        <dbReference type="Pfam" id="PF13521"/>
    </source>
</evidence>
<dbReference type="InterPro" id="IPR027417">
    <property type="entry name" value="P-loop_NTPase"/>
</dbReference>
<dbReference type="KEGG" id="soa:G3M56_005960"/>
<organism evidence="2 3">
    <name type="scientific">Sulfuriroseicoccus oceanibius</name>
    <dbReference type="NCBI Taxonomy" id="2707525"/>
    <lineage>
        <taxon>Bacteria</taxon>
        <taxon>Pseudomonadati</taxon>
        <taxon>Verrucomicrobiota</taxon>
        <taxon>Verrucomicrobiia</taxon>
        <taxon>Verrucomicrobiales</taxon>
        <taxon>Verrucomicrobiaceae</taxon>
        <taxon>Sulfuriroseicoccus</taxon>
    </lineage>
</organism>
<keyword evidence="2" id="KW-0547">Nucleotide-binding</keyword>
<feature type="domain" description="NadR/Ttd14 AAA" evidence="1">
    <location>
        <begin position="5"/>
        <end position="159"/>
    </location>
</feature>
<evidence type="ECO:0000313" key="2">
    <source>
        <dbReference type="EMBL" id="QQL46125.1"/>
    </source>
</evidence>
<dbReference type="Pfam" id="PF13521">
    <property type="entry name" value="AAA_28"/>
    <property type="match status" value="1"/>
</dbReference>
<dbReference type="InterPro" id="IPR052735">
    <property type="entry name" value="NAD_biosynth-regulator"/>
</dbReference>
<dbReference type="PANTHER" id="PTHR37512:SF1">
    <property type="entry name" value="NADR_TTD14 AAA DOMAIN-CONTAINING PROTEIN"/>
    <property type="match status" value="1"/>
</dbReference>
<dbReference type="GO" id="GO:0005524">
    <property type="term" value="F:ATP binding"/>
    <property type="evidence" value="ECO:0007669"/>
    <property type="project" value="UniProtKB-KW"/>
</dbReference>
<keyword evidence="2" id="KW-0067">ATP-binding</keyword>
<dbReference type="CDD" id="cd02019">
    <property type="entry name" value="NK"/>
    <property type="match status" value="1"/>
</dbReference>
<dbReference type="InterPro" id="IPR038727">
    <property type="entry name" value="NadR/Ttd14_AAA_dom"/>
</dbReference>
<dbReference type="RefSeq" id="WP_164362814.1">
    <property type="nucleotide sequence ID" value="NZ_CP066776.1"/>
</dbReference>
<keyword evidence="3" id="KW-1185">Reference proteome</keyword>
<accession>A0A6B3LA23</accession>
<dbReference type="Gene3D" id="3.40.50.300">
    <property type="entry name" value="P-loop containing nucleotide triphosphate hydrolases"/>
    <property type="match status" value="1"/>
</dbReference>
<proteinExistence type="predicted"/>
<reference evidence="2 3" key="1">
    <citation type="submission" date="2020-12" db="EMBL/GenBank/DDBJ databases">
        <title>Sulforoseuscoccus oceanibium gen. nov., sp. nov., a representative of the phylum Verrucomicrobia with special cytoplasmic membrane, and proposal of Sulforoseuscoccusaceae fam. nov.</title>
        <authorList>
            <person name="Xi F."/>
        </authorList>
    </citation>
    <scope>NUCLEOTIDE SEQUENCE [LARGE SCALE GENOMIC DNA]</scope>
    <source>
        <strain evidence="2 3">T37</strain>
    </source>
</reference>
<gene>
    <name evidence="2" type="ORF">G3M56_005960</name>
</gene>